<feature type="region of interest" description="Disordered" evidence="2">
    <location>
        <begin position="1"/>
        <end position="58"/>
    </location>
</feature>
<protein>
    <submittedName>
        <fullName evidence="4">Pentapeptide repeat-containing protein</fullName>
    </submittedName>
</protein>
<feature type="transmembrane region" description="Helical" evidence="3">
    <location>
        <begin position="66"/>
        <end position="88"/>
    </location>
</feature>
<evidence type="ECO:0000256" key="3">
    <source>
        <dbReference type="SAM" id="Phobius"/>
    </source>
</evidence>
<dbReference type="Proteomes" id="UP000674084">
    <property type="component" value="Unassembled WGS sequence"/>
</dbReference>
<proteinExistence type="predicted"/>
<sequence>MITMDRRHTPNTRRQIAGHGRIGLKPPGTLDTRVQEPRSATHEPWEPPNGQPSDPRTARRVDWGQIGTFITGVATAAALIFTAVNVVIARDQANTAEQGQITDRFTKAVEQLGAEKPEVRIGGAYALNRIASDSPRDHSAAMDVLAAFVRTHPPAPLTDALLMWPPVDTTAAADLYTAADIIKSQSHSAEAKPINLSGARLAKMDFAGVDLSGADLSGIDLTGANLTGANLSRAKLLGATLAGADLTNANLADTSLINANLRSARLTGASVTRTEINATNLTGISAVGIDLASANFVSAQLAGAVLKDADLSNISFVGMDLSGALLDGANLGGTDLRATTLVGTDLRDVDLTHTRTGDL</sequence>
<dbReference type="InterPro" id="IPR001646">
    <property type="entry name" value="5peptide_repeat"/>
</dbReference>
<keyword evidence="1" id="KW-0677">Repeat</keyword>
<dbReference type="PANTHER" id="PTHR47485">
    <property type="entry name" value="THYLAKOID LUMENAL 17.4 KDA PROTEIN, CHLOROPLASTIC"/>
    <property type="match status" value="1"/>
</dbReference>
<reference evidence="4 5" key="1">
    <citation type="submission" date="2021-04" db="EMBL/GenBank/DDBJ databases">
        <title>Whole-genome sequencing of Saccharopolyspora endophytica KCTC 19397.</title>
        <authorList>
            <person name="Ay H."/>
            <person name="Saygin H."/>
            <person name="Sahin N."/>
        </authorList>
    </citation>
    <scope>NUCLEOTIDE SEQUENCE [LARGE SCALE GENOMIC DNA]</scope>
    <source>
        <strain evidence="4 5">KCTC 19397</strain>
    </source>
</reference>
<evidence type="ECO:0000256" key="2">
    <source>
        <dbReference type="SAM" id="MobiDB-lite"/>
    </source>
</evidence>
<keyword evidence="5" id="KW-1185">Reference proteome</keyword>
<dbReference type="RefSeq" id="WP_210968260.1">
    <property type="nucleotide sequence ID" value="NZ_JAGPXE010000001.1"/>
</dbReference>
<keyword evidence="3" id="KW-0812">Transmembrane</keyword>
<dbReference type="SUPFAM" id="SSF141571">
    <property type="entry name" value="Pentapeptide repeat-like"/>
    <property type="match status" value="1"/>
</dbReference>
<evidence type="ECO:0000313" key="5">
    <source>
        <dbReference type="Proteomes" id="UP000674084"/>
    </source>
</evidence>
<feature type="compositionally biased region" description="Basic and acidic residues" evidence="2">
    <location>
        <begin position="33"/>
        <end position="45"/>
    </location>
</feature>
<evidence type="ECO:0000256" key="1">
    <source>
        <dbReference type="ARBA" id="ARBA00022737"/>
    </source>
</evidence>
<accession>A0ABS5D8U8</accession>
<gene>
    <name evidence="4" type="ORF">KBO27_01970</name>
</gene>
<dbReference type="EMBL" id="JAGPXE010000001">
    <property type="protein sequence ID" value="MBQ0922697.1"/>
    <property type="molecule type" value="Genomic_DNA"/>
</dbReference>
<keyword evidence="3" id="KW-1133">Transmembrane helix</keyword>
<dbReference type="PANTHER" id="PTHR47485:SF1">
    <property type="entry name" value="THYLAKOID LUMENAL 17.4 KDA PROTEIN, CHLOROPLASTIC"/>
    <property type="match status" value="1"/>
</dbReference>
<dbReference type="Gene3D" id="2.160.20.80">
    <property type="entry name" value="E3 ubiquitin-protein ligase SopA"/>
    <property type="match status" value="2"/>
</dbReference>
<comment type="caution">
    <text evidence="4">The sequence shown here is derived from an EMBL/GenBank/DDBJ whole genome shotgun (WGS) entry which is preliminary data.</text>
</comment>
<evidence type="ECO:0000313" key="4">
    <source>
        <dbReference type="EMBL" id="MBQ0922697.1"/>
    </source>
</evidence>
<name>A0ABS5D8U8_9PSEU</name>
<organism evidence="4 5">
    <name type="scientific">Saccharopolyspora endophytica</name>
    <dbReference type="NCBI Taxonomy" id="543886"/>
    <lineage>
        <taxon>Bacteria</taxon>
        <taxon>Bacillati</taxon>
        <taxon>Actinomycetota</taxon>
        <taxon>Actinomycetes</taxon>
        <taxon>Pseudonocardiales</taxon>
        <taxon>Pseudonocardiaceae</taxon>
        <taxon>Saccharopolyspora</taxon>
    </lineage>
</organism>
<dbReference type="Pfam" id="PF00805">
    <property type="entry name" value="Pentapeptide"/>
    <property type="match status" value="3"/>
</dbReference>
<keyword evidence="3" id="KW-0472">Membrane</keyword>